<gene>
    <name evidence="1" type="ORF">PTRA_b0355</name>
</gene>
<protein>
    <submittedName>
        <fullName evidence="1">Uncharacterized protein</fullName>
    </submittedName>
</protein>
<dbReference type="PATRIC" id="fig|1315283.4.peg.3439"/>
<organism evidence="1">
    <name type="scientific">Pseudoalteromonas translucida KMM 520</name>
    <dbReference type="NCBI Taxonomy" id="1315283"/>
    <lineage>
        <taxon>Bacteria</taxon>
        <taxon>Pseudomonadati</taxon>
        <taxon>Pseudomonadota</taxon>
        <taxon>Gammaproteobacteria</taxon>
        <taxon>Alteromonadales</taxon>
        <taxon>Pseudoalteromonadaceae</taxon>
        <taxon>Pseudoalteromonas</taxon>
    </lineage>
</organism>
<reference evidence="1 2" key="1">
    <citation type="submission" date="2015-03" db="EMBL/GenBank/DDBJ databases">
        <authorList>
            <person name="Murphy D."/>
        </authorList>
    </citation>
    <scope>NUCLEOTIDE SEQUENCE [LARGE SCALE GENOMIC DNA]</scope>
    <source>
        <strain evidence="1 2">KMM 520</strain>
    </source>
</reference>
<dbReference type="EMBL" id="CP011035">
    <property type="protein sequence ID" value="ALS34849.1"/>
    <property type="molecule type" value="Genomic_DNA"/>
</dbReference>
<sequence length="39" mass="4143">MQEKIELLEEVQKAEAQISAGLGISNSDARAQVLKSIGS</sequence>
<dbReference type="Proteomes" id="UP000065261">
    <property type="component" value="Chromosome II"/>
</dbReference>
<evidence type="ECO:0000313" key="1">
    <source>
        <dbReference type="EMBL" id="ALS34849.1"/>
    </source>
</evidence>
<name>A0A0U2X4C4_9GAMM</name>
<proteinExistence type="predicted"/>
<dbReference type="KEGG" id="ptn:PTRA_b0355"/>
<accession>A0A0U2X4C4</accession>
<evidence type="ECO:0000313" key="2">
    <source>
        <dbReference type="Proteomes" id="UP000065261"/>
    </source>
</evidence>
<dbReference type="AlphaFoldDB" id="A0A0U2X4C4"/>